<feature type="transmembrane region" description="Helical" evidence="1">
    <location>
        <begin position="26"/>
        <end position="49"/>
    </location>
</feature>
<dbReference type="PANTHER" id="PTHR21666:SF270">
    <property type="entry name" value="MUREIN HYDROLASE ACTIVATOR ENVC"/>
    <property type="match status" value="1"/>
</dbReference>
<keyword evidence="1" id="KW-1133">Transmembrane helix</keyword>
<dbReference type="Proteomes" id="UP000287969">
    <property type="component" value="Chromosome"/>
</dbReference>
<sequence>MADPATITLALKAAIAAATDKRTWKAVGVVIAAILTPFILIIVMIMSLLSATAEHNNSAVDLTFHGGNITSQMPADYRNYIEDMRGSFSDLDSAVSEITPMVVSGSIDSARMKAIFYSLFFGAENLRMNAADYRAFADCFVRYEERTRTVTDADGNETEETYTVAISISDLNEIYGNLESSLGRTITEENKVNAAQIYSRVLYGHGLPRDGSIGEDEWSGGVFDGEIYTGGGDFASPLGANWRSMVTSEFGWRPNPFGGGGGEGHSGLDMGAPKGTPIQAARTGVVSYVKNSGSSSYGYHLAIDHGDGMVTLYAHCSKVYVRSGQTVQQGDVIAAVGSTGRSTGNHLHLEVRIGGKKVNPRQFLP</sequence>
<evidence type="ECO:0000313" key="3">
    <source>
        <dbReference type="EMBL" id="QAT60138.1"/>
    </source>
</evidence>
<gene>
    <name evidence="3" type="ORF">EQM13_00405</name>
</gene>
<dbReference type="Pfam" id="PF01551">
    <property type="entry name" value="Peptidase_M23"/>
    <property type="match status" value="1"/>
</dbReference>
<protein>
    <submittedName>
        <fullName evidence="3">M23 family metallopeptidase</fullName>
    </submittedName>
</protein>
<keyword evidence="1" id="KW-0812">Transmembrane</keyword>
<organism evidence="3 4">
    <name type="scientific">Acidilutibacter cellobiosedens</name>
    <dbReference type="NCBI Taxonomy" id="2507161"/>
    <lineage>
        <taxon>Bacteria</taxon>
        <taxon>Bacillati</taxon>
        <taxon>Bacillota</taxon>
        <taxon>Tissierellia</taxon>
        <taxon>Tissierellales</taxon>
        <taxon>Acidilutibacteraceae</taxon>
        <taxon>Acidilutibacter</taxon>
    </lineage>
</organism>
<dbReference type="PANTHER" id="PTHR21666">
    <property type="entry name" value="PEPTIDASE-RELATED"/>
    <property type="match status" value="1"/>
</dbReference>
<dbReference type="OrthoDB" id="9809488at2"/>
<dbReference type="GO" id="GO:0004222">
    <property type="term" value="F:metalloendopeptidase activity"/>
    <property type="evidence" value="ECO:0007669"/>
    <property type="project" value="TreeGrafter"/>
</dbReference>
<dbReference type="RefSeq" id="WP_128751611.1">
    <property type="nucleotide sequence ID" value="NZ_CP035282.1"/>
</dbReference>
<accession>A0A410Q877</accession>
<name>A0A410Q877_9FIRM</name>
<dbReference type="InterPro" id="IPR011055">
    <property type="entry name" value="Dup_hybrid_motif"/>
</dbReference>
<proteinExistence type="predicted"/>
<keyword evidence="4" id="KW-1185">Reference proteome</keyword>
<dbReference type="InterPro" id="IPR050570">
    <property type="entry name" value="Cell_wall_metabolism_enzyme"/>
</dbReference>
<reference evidence="4" key="1">
    <citation type="submission" date="2019-01" db="EMBL/GenBank/DDBJ databases">
        <title>Draft genomes of a novel of Sporanaerobacter strains.</title>
        <authorList>
            <person name="Ma S."/>
        </authorList>
    </citation>
    <scope>NUCLEOTIDE SEQUENCE [LARGE SCALE GENOMIC DNA]</scope>
    <source>
        <strain evidence="4">NJN-17</strain>
    </source>
</reference>
<dbReference type="Gene3D" id="2.70.70.10">
    <property type="entry name" value="Glucose Permease (Domain IIA)"/>
    <property type="match status" value="1"/>
</dbReference>
<evidence type="ECO:0000259" key="2">
    <source>
        <dbReference type="Pfam" id="PF01551"/>
    </source>
</evidence>
<evidence type="ECO:0000256" key="1">
    <source>
        <dbReference type="SAM" id="Phobius"/>
    </source>
</evidence>
<keyword evidence="1" id="KW-0472">Membrane</keyword>
<evidence type="ECO:0000313" key="4">
    <source>
        <dbReference type="Proteomes" id="UP000287969"/>
    </source>
</evidence>
<dbReference type="CDD" id="cd12797">
    <property type="entry name" value="M23_peptidase"/>
    <property type="match status" value="1"/>
</dbReference>
<dbReference type="SUPFAM" id="SSF51261">
    <property type="entry name" value="Duplicated hybrid motif"/>
    <property type="match status" value="1"/>
</dbReference>
<dbReference type="InterPro" id="IPR016047">
    <property type="entry name" value="M23ase_b-sheet_dom"/>
</dbReference>
<dbReference type="EMBL" id="CP035282">
    <property type="protein sequence ID" value="QAT60138.1"/>
    <property type="molecule type" value="Genomic_DNA"/>
</dbReference>
<dbReference type="KEGG" id="spoa:EQM13_00405"/>
<feature type="domain" description="M23ase beta-sheet core" evidence="2">
    <location>
        <begin position="264"/>
        <end position="360"/>
    </location>
</feature>
<dbReference type="AlphaFoldDB" id="A0A410Q877"/>